<sequence>MKTKTMRTADNVDISYLQQGEGKPLLLIPGWSCSFHFFDKNIGPLSEKFQVIAMDLRGHGESGKPDHGYRISRLAMDIKELLDYLNLEDVTAAGWSMGASILWSYLELFGNHRISKLISIDQSPAQYFAPDWKWGQLGCYDVESYLQLCATLKYEERANAEGTVHGCMHKVPTNEEVKFLADEIMKCPARVKIDIMRDHTNLDWRDFIPHISIPTLVCVAKNSQVFPWQGSAWVGENIPNAKTEFFENCGHMLFWDDPEKFNRVVAEFILDN</sequence>
<gene>
    <name evidence="3" type="ORF">CRV06_01020</name>
</gene>
<dbReference type="Gene3D" id="3.40.50.1820">
    <property type="entry name" value="alpha/beta hydrolase"/>
    <property type="match status" value="1"/>
</dbReference>
<organism evidence="3 4">
    <name type="scientific">Halarcobacter anaerophilus</name>
    <dbReference type="NCBI Taxonomy" id="877500"/>
    <lineage>
        <taxon>Bacteria</taxon>
        <taxon>Pseudomonadati</taxon>
        <taxon>Campylobacterota</taxon>
        <taxon>Epsilonproteobacteria</taxon>
        <taxon>Campylobacterales</taxon>
        <taxon>Arcobacteraceae</taxon>
        <taxon>Halarcobacter</taxon>
    </lineage>
</organism>
<dbReference type="InterPro" id="IPR000073">
    <property type="entry name" value="AB_hydrolase_1"/>
</dbReference>
<keyword evidence="1 3" id="KW-0378">Hydrolase</keyword>
<evidence type="ECO:0000259" key="2">
    <source>
        <dbReference type="Pfam" id="PF00561"/>
    </source>
</evidence>
<dbReference type="STRING" id="877500.GCA_000935065_02520"/>
<dbReference type="Pfam" id="PF00561">
    <property type="entry name" value="Abhydrolase_1"/>
    <property type="match status" value="1"/>
</dbReference>
<dbReference type="AlphaFoldDB" id="A0A4Q0Y6S2"/>
<evidence type="ECO:0000256" key="1">
    <source>
        <dbReference type="ARBA" id="ARBA00022801"/>
    </source>
</evidence>
<keyword evidence="4" id="KW-1185">Reference proteome</keyword>
<evidence type="ECO:0000313" key="4">
    <source>
        <dbReference type="Proteomes" id="UP000290191"/>
    </source>
</evidence>
<feature type="domain" description="AB hydrolase-1" evidence="2">
    <location>
        <begin position="23"/>
        <end position="258"/>
    </location>
</feature>
<proteinExistence type="predicted"/>
<protein>
    <submittedName>
        <fullName evidence="3">Alpha/beta hydrolase</fullName>
    </submittedName>
</protein>
<evidence type="ECO:0000313" key="3">
    <source>
        <dbReference type="EMBL" id="RXJ64569.1"/>
    </source>
</evidence>
<name>A0A4Q0Y6S2_9BACT</name>
<dbReference type="RefSeq" id="WP_129080978.1">
    <property type="nucleotide sequence ID" value="NZ_CP041070.1"/>
</dbReference>
<dbReference type="SUPFAM" id="SSF53474">
    <property type="entry name" value="alpha/beta-Hydrolases"/>
    <property type="match status" value="1"/>
</dbReference>
<comment type="caution">
    <text evidence="3">The sequence shown here is derived from an EMBL/GenBank/DDBJ whole genome shotgun (WGS) entry which is preliminary data.</text>
</comment>
<dbReference type="PANTHER" id="PTHR43798:SF31">
    <property type="entry name" value="AB HYDROLASE SUPERFAMILY PROTEIN YCLE"/>
    <property type="match status" value="1"/>
</dbReference>
<dbReference type="InterPro" id="IPR050266">
    <property type="entry name" value="AB_hydrolase_sf"/>
</dbReference>
<dbReference type="Proteomes" id="UP000290191">
    <property type="component" value="Unassembled WGS sequence"/>
</dbReference>
<dbReference type="GO" id="GO:0016020">
    <property type="term" value="C:membrane"/>
    <property type="evidence" value="ECO:0007669"/>
    <property type="project" value="TreeGrafter"/>
</dbReference>
<accession>A0A4Q0Y6S2</accession>
<dbReference type="PANTHER" id="PTHR43798">
    <property type="entry name" value="MONOACYLGLYCEROL LIPASE"/>
    <property type="match status" value="1"/>
</dbReference>
<dbReference type="GO" id="GO:0016787">
    <property type="term" value="F:hydrolase activity"/>
    <property type="evidence" value="ECO:0007669"/>
    <property type="project" value="UniProtKB-KW"/>
</dbReference>
<dbReference type="InterPro" id="IPR029058">
    <property type="entry name" value="AB_hydrolase_fold"/>
</dbReference>
<dbReference type="OrthoDB" id="5338718at2"/>
<dbReference type="EMBL" id="PDKO01000001">
    <property type="protein sequence ID" value="RXJ64569.1"/>
    <property type="molecule type" value="Genomic_DNA"/>
</dbReference>
<reference evidence="3 4" key="1">
    <citation type="submission" date="2017-10" db="EMBL/GenBank/DDBJ databases">
        <title>Genomics of the genus Arcobacter.</title>
        <authorList>
            <person name="Perez-Cataluna A."/>
            <person name="Figueras M.J."/>
        </authorList>
    </citation>
    <scope>NUCLEOTIDE SEQUENCE [LARGE SCALE GENOMIC DNA]</scope>
    <source>
        <strain evidence="3 4">DSM 24636</strain>
    </source>
</reference>